<proteinExistence type="predicted"/>
<keyword evidence="2" id="KW-1185">Reference proteome</keyword>
<dbReference type="AlphaFoldDB" id="A0A4Y3KDI5"/>
<organism evidence="1 2">
    <name type="scientific">Cellulomonas uda</name>
    <dbReference type="NCBI Taxonomy" id="1714"/>
    <lineage>
        <taxon>Bacteria</taxon>
        <taxon>Bacillati</taxon>
        <taxon>Actinomycetota</taxon>
        <taxon>Actinomycetes</taxon>
        <taxon>Micrococcales</taxon>
        <taxon>Cellulomonadaceae</taxon>
        <taxon>Cellulomonas</taxon>
    </lineage>
</organism>
<evidence type="ECO:0000313" key="2">
    <source>
        <dbReference type="Proteomes" id="UP000315842"/>
    </source>
</evidence>
<reference evidence="1 2" key="1">
    <citation type="submission" date="2019-06" db="EMBL/GenBank/DDBJ databases">
        <title>Whole genome shotgun sequence of Cellulomonas uda NBRC 3747.</title>
        <authorList>
            <person name="Hosoyama A."/>
            <person name="Uohara A."/>
            <person name="Ohji S."/>
            <person name="Ichikawa N."/>
        </authorList>
    </citation>
    <scope>NUCLEOTIDE SEQUENCE [LARGE SCALE GENOMIC DNA]</scope>
    <source>
        <strain evidence="1 2">NBRC 3747</strain>
    </source>
</reference>
<protein>
    <submittedName>
        <fullName evidence="1">Uncharacterized protein</fullName>
    </submittedName>
</protein>
<sequence>MGAGLAGVLVAVAAYAVGEVAGGSSAGCSETEAPDIESALVLAQSCGQVDLGNTYGAVQLAARAWTCPVSGSSSTRPETPAPV</sequence>
<dbReference type="EMBL" id="BJLP01000029">
    <property type="protein sequence ID" value="GEA81434.1"/>
    <property type="molecule type" value="Genomic_DNA"/>
</dbReference>
<name>A0A4Y3KDI5_CELUD</name>
<accession>A0A4Y3KDI5</accession>
<dbReference type="Proteomes" id="UP000315842">
    <property type="component" value="Unassembled WGS sequence"/>
</dbReference>
<comment type="caution">
    <text evidence="1">The sequence shown here is derived from an EMBL/GenBank/DDBJ whole genome shotgun (WGS) entry which is preliminary data.</text>
</comment>
<gene>
    <name evidence="1" type="ORF">CUD01_18780</name>
</gene>
<evidence type="ECO:0000313" key="1">
    <source>
        <dbReference type="EMBL" id="GEA81434.1"/>
    </source>
</evidence>